<keyword evidence="3" id="KW-1185">Reference proteome</keyword>
<dbReference type="PANTHER" id="PTHR38590">
    <property type="entry name" value="BLL0828 PROTEIN"/>
    <property type="match status" value="1"/>
</dbReference>
<dbReference type="InterPro" id="IPR011335">
    <property type="entry name" value="Restrct_endonuc-II-like"/>
</dbReference>
<dbReference type="Pfam" id="PF04480">
    <property type="entry name" value="DUF559"/>
    <property type="match status" value="1"/>
</dbReference>
<accession>A0ABV7FFL5</accession>
<dbReference type="Gene3D" id="3.40.960.10">
    <property type="entry name" value="VSR Endonuclease"/>
    <property type="match status" value="1"/>
</dbReference>
<feature type="domain" description="DUF559" evidence="1">
    <location>
        <begin position="11"/>
        <end position="118"/>
    </location>
</feature>
<keyword evidence="2" id="KW-0378">Hydrolase</keyword>
<dbReference type="InterPro" id="IPR047216">
    <property type="entry name" value="Endonuclease_DUF559_bact"/>
</dbReference>
<dbReference type="SUPFAM" id="SSF52980">
    <property type="entry name" value="Restriction endonuclease-like"/>
    <property type="match status" value="1"/>
</dbReference>
<dbReference type="GO" id="GO:0004519">
    <property type="term" value="F:endonuclease activity"/>
    <property type="evidence" value="ECO:0007669"/>
    <property type="project" value="UniProtKB-KW"/>
</dbReference>
<name>A0ABV7FFL5_9GAMM</name>
<dbReference type="Proteomes" id="UP001595555">
    <property type="component" value="Unassembled WGS sequence"/>
</dbReference>
<evidence type="ECO:0000259" key="1">
    <source>
        <dbReference type="Pfam" id="PF04480"/>
    </source>
</evidence>
<keyword evidence="2" id="KW-0255">Endonuclease</keyword>
<sequence>MKNGRIFNIQQQKTQRQELRSNMPLPEKILWAKIRNQQLGVKFRRQHGIDRYIADFYCAEYKLVIELDGVSHYENAAQDYDHIRDEFMRALGLTVLRFTNAEVMNNLDGVIAVISARLK</sequence>
<dbReference type="RefSeq" id="WP_378118921.1">
    <property type="nucleotide sequence ID" value="NZ_JBHRTF010000004.1"/>
</dbReference>
<evidence type="ECO:0000313" key="3">
    <source>
        <dbReference type="Proteomes" id="UP001595555"/>
    </source>
</evidence>
<organism evidence="2 3">
    <name type="scientific">Cellvibrio fontiphilus</name>
    <dbReference type="NCBI Taxonomy" id="1815559"/>
    <lineage>
        <taxon>Bacteria</taxon>
        <taxon>Pseudomonadati</taxon>
        <taxon>Pseudomonadota</taxon>
        <taxon>Gammaproteobacteria</taxon>
        <taxon>Cellvibrionales</taxon>
        <taxon>Cellvibrionaceae</taxon>
        <taxon>Cellvibrio</taxon>
    </lineage>
</organism>
<dbReference type="PANTHER" id="PTHR38590:SF1">
    <property type="entry name" value="BLL0828 PROTEIN"/>
    <property type="match status" value="1"/>
</dbReference>
<gene>
    <name evidence="2" type="ORF">ACFODX_10740</name>
</gene>
<dbReference type="CDD" id="cd01038">
    <property type="entry name" value="Endonuclease_DUF559"/>
    <property type="match status" value="1"/>
</dbReference>
<reference evidence="3" key="1">
    <citation type="journal article" date="2019" name="Int. J. Syst. Evol. Microbiol.">
        <title>The Global Catalogue of Microorganisms (GCM) 10K type strain sequencing project: providing services to taxonomists for standard genome sequencing and annotation.</title>
        <authorList>
            <consortium name="The Broad Institute Genomics Platform"/>
            <consortium name="The Broad Institute Genome Sequencing Center for Infectious Disease"/>
            <person name="Wu L."/>
            <person name="Ma J."/>
        </authorList>
    </citation>
    <scope>NUCLEOTIDE SEQUENCE [LARGE SCALE GENOMIC DNA]</scope>
    <source>
        <strain evidence="3">KCTC 52237</strain>
    </source>
</reference>
<proteinExistence type="predicted"/>
<comment type="caution">
    <text evidence="2">The sequence shown here is derived from an EMBL/GenBank/DDBJ whole genome shotgun (WGS) entry which is preliminary data.</text>
</comment>
<evidence type="ECO:0000313" key="2">
    <source>
        <dbReference type="EMBL" id="MFC3116035.1"/>
    </source>
</evidence>
<dbReference type="EMBL" id="JBHRTF010000004">
    <property type="protein sequence ID" value="MFC3116035.1"/>
    <property type="molecule type" value="Genomic_DNA"/>
</dbReference>
<protein>
    <submittedName>
        <fullName evidence="2">Endonuclease domain-containing protein</fullName>
    </submittedName>
</protein>
<dbReference type="InterPro" id="IPR007569">
    <property type="entry name" value="DUF559"/>
</dbReference>
<keyword evidence="2" id="KW-0540">Nuclease</keyword>